<dbReference type="PROSITE" id="PS00868">
    <property type="entry name" value="CYS_MET_METAB_PP"/>
    <property type="match status" value="1"/>
</dbReference>
<evidence type="ECO:0000256" key="3">
    <source>
        <dbReference type="PIRSR" id="PIRSR001434-2"/>
    </source>
</evidence>
<dbReference type="InterPro" id="IPR015421">
    <property type="entry name" value="PyrdxlP-dep_Trfase_major"/>
</dbReference>
<evidence type="ECO:0000256" key="5">
    <source>
        <dbReference type="SAM" id="MobiDB-lite"/>
    </source>
</evidence>
<protein>
    <submittedName>
        <fullName evidence="6">Cystathionine beta-lyase</fullName>
        <ecNumber evidence="6">4.4.1.8</ecNumber>
    </submittedName>
</protein>
<dbReference type="InterPro" id="IPR044639">
    <property type="entry name" value="CGS1/2"/>
</dbReference>
<dbReference type="KEGG" id="snep:Enr13x_78810"/>
<dbReference type="Pfam" id="PF01053">
    <property type="entry name" value="Cys_Met_Meta_PP"/>
    <property type="match status" value="1"/>
</dbReference>
<reference evidence="6 7" key="1">
    <citation type="submission" date="2019-03" db="EMBL/GenBank/DDBJ databases">
        <title>Deep-cultivation of Planctomycetes and their phenomic and genomic characterization uncovers novel biology.</title>
        <authorList>
            <person name="Wiegand S."/>
            <person name="Jogler M."/>
            <person name="Boedeker C."/>
            <person name="Pinto D."/>
            <person name="Vollmers J."/>
            <person name="Rivas-Marin E."/>
            <person name="Kohn T."/>
            <person name="Peeters S.H."/>
            <person name="Heuer A."/>
            <person name="Rast P."/>
            <person name="Oberbeckmann S."/>
            <person name="Bunk B."/>
            <person name="Jeske O."/>
            <person name="Meyerdierks A."/>
            <person name="Storesund J.E."/>
            <person name="Kallscheuer N."/>
            <person name="Luecker S."/>
            <person name="Lage O.M."/>
            <person name="Pohl T."/>
            <person name="Merkel B.J."/>
            <person name="Hornburger P."/>
            <person name="Mueller R.-W."/>
            <person name="Bruemmer F."/>
            <person name="Labrenz M."/>
            <person name="Spormann A.M."/>
            <person name="Op den Camp H."/>
            <person name="Overmann J."/>
            <person name="Amann R."/>
            <person name="Jetten M.S.M."/>
            <person name="Mascher T."/>
            <person name="Medema M.H."/>
            <person name="Devos D.P."/>
            <person name="Kaster A.-K."/>
            <person name="Ovreas L."/>
            <person name="Rohde M."/>
            <person name="Galperin M.Y."/>
            <person name="Jogler C."/>
        </authorList>
    </citation>
    <scope>NUCLEOTIDE SEQUENCE [LARGE SCALE GENOMIC DNA]</scope>
    <source>
        <strain evidence="6 7">Enr13</strain>
    </source>
</reference>
<proteinExistence type="inferred from homology"/>
<dbReference type="GO" id="GO:0009086">
    <property type="term" value="P:methionine biosynthetic process"/>
    <property type="evidence" value="ECO:0007669"/>
    <property type="project" value="InterPro"/>
</dbReference>
<name>A0A518I4K5_9BACT</name>
<dbReference type="EC" id="4.4.1.8" evidence="6"/>
<dbReference type="InterPro" id="IPR000277">
    <property type="entry name" value="Cys/Met-Metab_PyrdxlP-dep_enz"/>
</dbReference>
<feature type="compositionally biased region" description="Polar residues" evidence="5">
    <location>
        <begin position="1"/>
        <end position="10"/>
    </location>
</feature>
<evidence type="ECO:0000313" key="7">
    <source>
        <dbReference type="Proteomes" id="UP000319004"/>
    </source>
</evidence>
<comment type="similarity">
    <text evidence="4">Belongs to the trans-sulfuration enzymes family.</text>
</comment>
<evidence type="ECO:0000256" key="1">
    <source>
        <dbReference type="ARBA" id="ARBA00001933"/>
    </source>
</evidence>
<dbReference type="InterPro" id="IPR015424">
    <property type="entry name" value="PyrdxlP-dep_Trfase"/>
</dbReference>
<evidence type="ECO:0000256" key="4">
    <source>
        <dbReference type="RuleBase" id="RU362118"/>
    </source>
</evidence>
<accession>A0A518I4K5</accession>
<dbReference type="Proteomes" id="UP000319004">
    <property type="component" value="Chromosome"/>
</dbReference>
<gene>
    <name evidence="6" type="primary">metC_1</name>
    <name evidence="6" type="ORF">Enr13x_78810</name>
</gene>
<feature type="region of interest" description="Disordered" evidence="5">
    <location>
        <begin position="1"/>
        <end position="45"/>
    </location>
</feature>
<comment type="cofactor">
    <cofactor evidence="1 4">
        <name>pyridoxal 5'-phosphate</name>
        <dbReference type="ChEBI" id="CHEBI:597326"/>
    </cofactor>
</comment>
<keyword evidence="7" id="KW-1185">Reference proteome</keyword>
<dbReference type="GO" id="GO:0016829">
    <property type="term" value="F:lyase activity"/>
    <property type="evidence" value="ECO:0007669"/>
    <property type="project" value="UniProtKB-KW"/>
</dbReference>
<dbReference type="InterPro" id="IPR054542">
    <property type="entry name" value="Cys_met_metab_PP"/>
</dbReference>
<dbReference type="Gene3D" id="3.90.1150.10">
    <property type="entry name" value="Aspartate Aminotransferase, domain 1"/>
    <property type="match status" value="1"/>
</dbReference>
<dbReference type="AlphaFoldDB" id="A0A518I4K5"/>
<dbReference type="GO" id="GO:0019346">
    <property type="term" value="P:transsulfuration"/>
    <property type="evidence" value="ECO:0007669"/>
    <property type="project" value="InterPro"/>
</dbReference>
<feature type="modified residue" description="N6-(pyridoxal phosphate)lysine" evidence="3">
    <location>
        <position position="250"/>
    </location>
</feature>
<sequence>MQTKHTNGDATSPSSTTPSDQANASLSANDPAANSRVEPGTMPTRRAGLSTQCVHAGEQRQKDSGSIATPIYTAATFTFESTDDLLRFVNGEDQREEYGRYGNPNERSVEAKIAALEKCEEAIVYGSGMSAIVGLLMTKLSAGDEIVFFDQCYHRSREFCAKHLSRFGVVTRQVTTGDYDAMEAAINRNTKMLVSESPTNPHLSVIDLEKFAAVGKANEVETLIDATLATPYNLNPTEYGVDYVLHSATKYLGGHNDLLAGVLCGRSEQLEAVRSMRGILGNISSPHNLYLLERGLKTFELRMRRQNENGLRIAEFLESHPRVERVYYPGLKSHPTHAIAAAQMRGFGGLITFTIRDADWKQTANIVDAARIPRIAPSLGGVESLIEQPLVMSYFHCTPEDRVRFGIDDNMIRMSCGIENGDDLIADLEQALSV</sequence>
<dbReference type="SUPFAM" id="SSF53383">
    <property type="entry name" value="PLP-dependent transferases"/>
    <property type="match status" value="1"/>
</dbReference>
<dbReference type="GO" id="GO:0030170">
    <property type="term" value="F:pyridoxal phosphate binding"/>
    <property type="evidence" value="ECO:0007669"/>
    <property type="project" value="InterPro"/>
</dbReference>
<dbReference type="PIRSF" id="PIRSF001434">
    <property type="entry name" value="CGS"/>
    <property type="match status" value="1"/>
</dbReference>
<dbReference type="FunFam" id="3.90.1150.10:FF:000033">
    <property type="entry name" value="Cystathionine gamma-synthase"/>
    <property type="match status" value="1"/>
</dbReference>
<dbReference type="Gene3D" id="3.40.640.10">
    <property type="entry name" value="Type I PLP-dependent aspartate aminotransferase-like (Major domain)"/>
    <property type="match status" value="1"/>
</dbReference>
<dbReference type="PANTHER" id="PTHR43379:SF1">
    <property type="entry name" value="CYSTATHIONINE GAMMA-SYNTHASE 1, CHLOROPLASTIC-RELATED"/>
    <property type="match status" value="1"/>
</dbReference>
<organism evidence="6 7">
    <name type="scientific">Stieleria neptunia</name>
    <dbReference type="NCBI Taxonomy" id="2527979"/>
    <lineage>
        <taxon>Bacteria</taxon>
        <taxon>Pseudomonadati</taxon>
        <taxon>Planctomycetota</taxon>
        <taxon>Planctomycetia</taxon>
        <taxon>Pirellulales</taxon>
        <taxon>Pirellulaceae</taxon>
        <taxon>Stieleria</taxon>
    </lineage>
</organism>
<dbReference type="FunFam" id="3.40.640.10:FF:000046">
    <property type="entry name" value="Cystathionine gamma-lyase"/>
    <property type="match status" value="1"/>
</dbReference>
<dbReference type="CDD" id="cd00614">
    <property type="entry name" value="CGS_like"/>
    <property type="match status" value="1"/>
</dbReference>
<evidence type="ECO:0000256" key="2">
    <source>
        <dbReference type="ARBA" id="ARBA00022898"/>
    </source>
</evidence>
<keyword evidence="6" id="KW-0456">Lyase</keyword>
<evidence type="ECO:0000313" key="6">
    <source>
        <dbReference type="EMBL" id="QDV47968.1"/>
    </source>
</evidence>
<dbReference type="PANTHER" id="PTHR43379">
    <property type="entry name" value="CYSTATHIONINE GAMMA-SYNTHASE"/>
    <property type="match status" value="1"/>
</dbReference>
<dbReference type="EMBL" id="CP037423">
    <property type="protein sequence ID" value="QDV47968.1"/>
    <property type="molecule type" value="Genomic_DNA"/>
</dbReference>
<dbReference type="GO" id="GO:0003962">
    <property type="term" value="F:cystathionine gamma-synthase activity"/>
    <property type="evidence" value="ECO:0007669"/>
    <property type="project" value="InterPro"/>
</dbReference>
<keyword evidence="2 3" id="KW-0663">Pyridoxal phosphate</keyword>
<dbReference type="InterPro" id="IPR015422">
    <property type="entry name" value="PyrdxlP-dep_Trfase_small"/>
</dbReference>